<feature type="transmembrane region" description="Helical" evidence="8">
    <location>
        <begin position="576"/>
        <end position="599"/>
    </location>
</feature>
<dbReference type="OrthoDB" id="8182981at2759"/>
<protein>
    <recommendedName>
        <fullName evidence="11">Ionotropic glutamate receptor C-terminal domain-containing protein</fullName>
    </recommendedName>
</protein>
<evidence type="ECO:0008006" key="11">
    <source>
        <dbReference type="Google" id="ProtNLM"/>
    </source>
</evidence>
<proteinExistence type="predicted"/>
<gene>
    <name evidence="9" type="primary">106089105</name>
</gene>
<dbReference type="PANTHER" id="PTHR42643:SF40">
    <property type="entry name" value="IONOTROPIC RECEPTOR 41A-RELATED"/>
    <property type="match status" value="1"/>
</dbReference>
<dbReference type="GO" id="GO:0005886">
    <property type="term" value="C:plasma membrane"/>
    <property type="evidence" value="ECO:0007669"/>
    <property type="project" value="UniProtKB-SubCell"/>
</dbReference>
<keyword evidence="5 8" id="KW-0472">Membrane</keyword>
<keyword evidence="3 8" id="KW-0812">Transmembrane</keyword>
<comment type="subcellular location">
    <subcellularLocation>
        <location evidence="1">Cell membrane</location>
        <topology evidence="1">Multi-pass membrane protein</topology>
    </subcellularLocation>
</comment>
<dbReference type="PANTHER" id="PTHR42643">
    <property type="entry name" value="IONOTROPIC RECEPTOR 20A-RELATED"/>
    <property type="match status" value="1"/>
</dbReference>
<accession>A0A1I8NWW2</accession>
<evidence type="ECO:0000256" key="6">
    <source>
        <dbReference type="ARBA" id="ARBA00023170"/>
    </source>
</evidence>
<sequence>MAYCKIPLAKEESKKKSPKKMDPIANINWTTIINMIIQMYLQNTTLCVLWPSEGDFTMESKDFGFTADVVNIYVPKLNSSFDKDIIDYPSQFSTKEAGLYKQTKLFLFPDQPHILVVLAQSTNPNIFELKTNKFNGPNRSEASSLIFLDRFYAANNSFEFNQNLFPDKLRNLQGREVIVAGFDYHPYFVIKYVQEQNNSYDLAFGSSDEGRVQIDGTETRVILIMCEIFNCTVLIDSTEANDWGEVYANLSGDASLGMVAKGTAEISVGAMYSWDTDYIYLDMSMYLVRTGVTCLVPAPKRLATWLLPLEPFQFTLWLAVLAYLWLEWFSLSLTHRFETWIISNDNVTWMESIVFGFVTTLKLLVSQSGSGFVVSQTVRVLLFTCFLNDLIITSIYGGGLASILTVPSYGEAADTVRRMLSQELQWAANSEAWVSTIRKSDDPHINGILQNFFIYSDEKLEHLAVSRAGYGFTLERLPFGHFAIGDYLTPDSINSLKIMQEDLYYQYSVAFVTRCWPLLSQFDDLLYWWHSAGLDKFWEWRVVADNMNVQKQKQVEATMYSYMEDIGPVKLGMSNFVGILLIWLLGVLISCVVFVYEVIRGYGRSCL</sequence>
<evidence type="ECO:0000313" key="10">
    <source>
        <dbReference type="Proteomes" id="UP000095300"/>
    </source>
</evidence>
<organism evidence="9 10">
    <name type="scientific">Stomoxys calcitrans</name>
    <name type="common">Stable fly</name>
    <name type="synonym">Conops calcitrans</name>
    <dbReference type="NCBI Taxonomy" id="35570"/>
    <lineage>
        <taxon>Eukaryota</taxon>
        <taxon>Metazoa</taxon>
        <taxon>Ecdysozoa</taxon>
        <taxon>Arthropoda</taxon>
        <taxon>Hexapoda</taxon>
        <taxon>Insecta</taxon>
        <taxon>Pterygota</taxon>
        <taxon>Neoptera</taxon>
        <taxon>Endopterygota</taxon>
        <taxon>Diptera</taxon>
        <taxon>Brachycera</taxon>
        <taxon>Muscomorpha</taxon>
        <taxon>Muscoidea</taxon>
        <taxon>Muscidae</taxon>
        <taxon>Stomoxys</taxon>
    </lineage>
</organism>
<evidence type="ECO:0000256" key="5">
    <source>
        <dbReference type="ARBA" id="ARBA00023136"/>
    </source>
</evidence>
<evidence type="ECO:0000256" key="7">
    <source>
        <dbReference type="ARBA" id="ARBA00023180"/>
    </source>
</evidence>
<dbReference type="Gene3D" id="1.10.287.70">
    <property type="match status" value="1"/>
</dbReference>
<dbReference type="Gene3D" id="3.40.190.10">
    <property type="entry name" value="Periplasmic binding protein-like II"/>
    <property type="match status" value="1"/>
</dbReference>
<keyword evidence="6" id="KW-0675">Receptor</keyword>
<evidence type="ECO:0000313" key="9">
    <source>
        <dbReference type="EnsemblMetazoa" id="SCAU002746-PA"/>
    </source>
</evidence>
<evidence type="ECO:0000256" key="1">
    <source>
        <dbReference type="ARBA" id="ARBA00004651"/>
    </source>
</evidence>
<keyword evidence="10" id="KW-1185">Reference proteome</keyword>
<keyword evidence="4 8" id="KW-1133">Transmembrane helix</keyword>
<dbReference type="VEuPathDB" id="VectorBase:SCAU002746"/>
<evidence type="ECO:0000256" key="2">
    <source>
        <dbReference type="ARBA" id="ARBA00022475"/>
    </source>
</evidence>
<evidence type="ECO:0000256" key="4">
    <source>
        <dbReference type="ARBA" id="ARBA00022989"/>
    </source>
</evidence>
<keyword evidence="2" id="KW-1003">Cell membrane</keyword>
<name>A0A1I8NWW2_STOCA</name>
<dbReference type="AlphaFoldDB" id="A0A1I8NWW2"/>
<dbReference type="SUPFAM" id="SSF53850">
    <property type="entry name" value="Periplasmic binding protein-like II"/>
    <property type="match status" value="1"/>
</dbReference>
<dbReference type="Proteomes" id="UP000095300">
    <property type="component" value="Unassembled WGS sequence"/>
</dbReference>
<reference evidence="9" key="1">
    <citation type="submission" date="2020-05" db="UniProtKB">
        <authorList>
            <consortium name="EnsemblMetazoa"/>
        </authorList>
    </citation>
    <scope>IDENTIFICATION</scope>
    <source>
        <strain evidence="9">USDA</strain>
    </source>
</reference>
<evidence type="ECO:0000256" key="8">
    <source>
        <dbReference type="SAM" id="Phobius"/>
    </source>
</evidence>
<keyword evidence="7" id="KW-0325">Glycoprotein</keyword>
<dbReference type="STRING" id="35570.A0A1I8NWW2"/>
<dbReference type="InterPro" id="IPR052192">
    <property type="entry name" value="Insect_Ionotropic_Sensory_Rcpt"/>
</dbReference>
<dbReference type="EnsemblMetazoa" id="SCAU002746-RA">
    <property type="protein sequence ID" value="SCAU002746-PA"/>
    <property type="gene ID" value="SCAU002746"/>
</dbReference>
<evidence type="ECO:0000256" key="3">
    <source>
        <dbReference type="ARBA" id="ARBA00022692"/>
    </source>
</evidence>